<gene>
    <name evidence="2" type="ORF">TRICI_006250</name>
</gene>
<name>A0A642UQX3_9ASCO</name>
<proteinExistence type="predicted"/>
<protein>
    <submittedName>
        <fullName evidence="2">Uncharacterized protein</fullName>
    </submittedName>
</protein>
<feature type="region of interest" description="Disordered" evidence="1">
    <location>
        <begin position="1"/>
        <end position="24"/>
    </location>
</feature>
<dbReference type="VEuPathDB" id="FungiDB:TRICI_006250"/>
<evidence type="ECO:0000313" key="3">
    <source>
        <dbReference type="Proteomes" id="UP000761534"/>
    </source>
</evidence>
<reference evidence="2" key="1">
    <citation type="journal article" date="2019" name="G3 (Bethesda)">
        <title>Genome Assemblies of Two Rare Opportunistic Yeast Pathogens: Diutina rugosa (syn. Candida rugosa) and Trichomonascus ciferrii (syn. Candida ciferrii).</title>
        <authorList>
            <person name="Mixao V."/>
            <person name="Saus E."/>
            <person name="Hansen A.P."/>
            <person name="Lass-Florl C."/>
            <person name="Gabaldon T."/>
        </authorList>
    </citation>
    <scope>NUCLEOTIDE SEQUENCE</scope>
    <source>
        <strain evidence="2">CBS 4856</strain>
    </source>
</reference>
<evidence type="ECO:0000313" key="2">
    <source>
        <dbReference type="EMBL" id="KAA8900077.1"/>
    </source>
</evidence>
<organism evidence="2 3">
    <name type="scientific">Trichomonascus ciferrii</name>
    <dbReference type="NCBI Taxonomy" id="44093"/>
    <lineage>
        <taxon>Eukaryota</taxon>
        <taxon>Fungi</taxon>
        <taxon>Dikarya</taxon>
        <taxon>Ascomycota</taxon>
        <taxon>Saccharomycotina</taxon>
        <taxon>Dipodascomycetes</taxon>
        <taxon>Dipodascales</taxon>
        <taxon>Trichomonascaceae</taxon>
        <taxon>Trichomonascus</taxon>
        <taxon>Trichomonascus ciferrii complex</taxon>
    </lineage>
</organism>
<dbReference type="EMBL" id="SWFS01000508">
    <property type="protein sequence ID" value="KAA8900077.1"/>
    <property type="molecule type" value="Genomic_DNA"/>
</dbReference>
<dbReference type="Proteomes" id="UP000761534">
    <property type="component" value="Unassembled WGS sequence"/>
</dbReference>
<sequence>MGPGRDHRGQIQQGNTHVPVPFPQTEDLDVLSSLVDELSQVLESNRSAVDHMCAVADQLSVDNEEMLSQHDGVETPRAPDQPSDRCEAYRLENESLRRQIEVQKIKNLANARLLRVCQLGLESCLKQLRPFAHQRTMQTLAIHKEYIGKIEDEQNKFMDLVHTRAQLEQNIYQLARHLGQILHTATEYSDPKTTVDYIDSLKLTLQSYTNPNV</sequence>
<dbReference type="PANTHER" id="PTHR39472:SF1">
    <property type="entry name" value="EXPRESSED PROTEIN"/>
    <property type="match status" value="1"/>
</dbReference>
<dbReference type="OrthoDB" id="21214at2759"/>
<evidence type="ECO:0000256" key="1">
    <source>
        <dbReference type="SAM" id="MobiDB-lite"/>
    </source>
</evidence>
<keyword evidence="3" id="KW-1185">Reference proteome</keyword>
<dbReference type="PANTHER" id="PTHR39472">
    <property type="entry name" value="EXPRESSED PROTEIN"/>
    <property type="match status" value="1"/>
</dbReference>
<accession>A0A642UQX3</accession>
<dbReference type="AlphaFoldDB" id="A0A642UQX3"/>
<comment type="caution">
    <text evidence="2">The sequence shown here is derived from an EMBL/GenBank/DDBJ whole genome shotgun (WGS) entry which is preliminary data.</text>
</comment>